<evidence type="ECO:0000259" key="1">
    <source>
        <dbReference type="Pfam" id="PF12392"/>
    </source>
</evidence>
<reference evidence="2 3" key="1">
    <citation type="submission" date="2018-08" db="EMBL/GenBank/DDBJ databases">
        <title>A genome reference for cultivated species of the human gut microbiota.</title>
        <authorList>
            <person name="Zou Y."/>
            <person name="Xue W."/>
            <person name="Luo G."/>
        </authorList>
    </citation>
    <scope>NUCLEOTIDE SEQUENCE [LARGE SCALE GENOMIC DNA]</scope>
    <source>
        <strain evidence="2 3">AF24-12</strain>
    </source>
</reference>
<name>A0A3E5E5Q3_9BACT</name>
<dbReference type="RefSeq" id="WP_117586654.1">
    <property type="nucleotide sequence ID" value="NZ_QRVA01000030.1"/>
</dbReference>
<dbReference type="PANTHER" id="PTHR30217">
    <property type="entry name" value="PEPTIDASE U32 FAMILY"/>
    <property type="match status" value="1"/>
</dbReference>
<feature type="domain" description="Peptidase U32 collagenase" evidence="1">
    <location>
        <begin position="386"/>
        <end position="515"/>
    </location>
</feature>
<dbReference type="InterPro" id="IPR051454">
    <property type="entry name" value="RNA/ubiquinone_mod_enzymes"/>
</dbReference>
<dbReference type="Pfam" id="PF12392">
    <property type="entry name" value="DUF3656"/>
    <property type="match status" value="1"/>
</dbReference>
<dbReference type="AlphaFoldDB" id="A0A3E5E5Q3"/>
<comment type="caution">
    <text evidence="2">The sequence shown here is derived from an EMBL/GenBank/DDBJ whole genome shotgun (WGS) entry which is preliminary data.</text>
</comment>
<evidence type="ECO:0000313" key="3">
    <source>
        <dbReference type="Proteomes" id="UP000283872"/>
    </source>
</evidence>
<dbReference type="Proteomes" id="UP000283872">
    <property type="component" value="Unassembled WGS sequence"/>
</dbReference>
<accession>A0A3E5E5Q3</accession>
<dbReference type="EMBL" id="QRVA01000030">
    <property type="protein sequence ID" value="RGS13452.1"/>
    <property type="molecule type" value="Genomic_DNA"/>
</dbReference>
<gene>
    <name evidence="2" type="ORF">DWY11_11355</name>
</gene>
<dbReference type="InterPro" id="IPR001539">
    <property type="entry name" value="Peptidase_U32"/>
</dbReference>
<evidence type="ECO:0000313" key="2">
    <source>
        <dbReference type="EMBL" id="RGS13452.1"/>
    </source>
</evidence>
<sequence>MQTLELLAPAKNLECGIAAIDHGADAVYIGAPRFGARAAAGNSLEDIRQLCDYAHQFGAKVHVTVNTIIYQDEMLDTLKMIQQLDEIGVDALLLQDMGVLTEVRAQNLWSRELHSSTQCDVRTPEKAYWLTTLGFKRIVLARELSLDEIKAIHQAIPDREIEVFVHGALCVSYSGVCYASEKCFGRSANRGECAQFCRMKFDLLDSNGQEIEHQRYLLSLKDLCQLDHLKDLADAGATSFKIEGRLKDINYVKNVVAAYSSQLDAIVKAEPRKYRRASVGHVQYNFTPNLKKTFNRGFTHYFLNGRQPDIASFDTPKAIGEFVGKVKEIRGNISFNVATVASFKNGDGLCFINDDRELEGFRVNRVEGNRLYPFGMPEHMRPGMALYRNNDRAFEALLARKSAERKIYIVIEMEPVMGNEFREELQGVKAVVNIMKTKEADGGLIYQVAEVFKELKLEKAKRPQGENIKAQMSKLGDTIYEAYQVELLKGMETYFVPNSILTAIRRELIDELTKANQKQLDKSLWGGWDRTLFNNGFGFSQPGEHRLTKEEFTWQPEYGKWGYLYNIANYDARDFYQIHGLSPVVPAFELGKNIPSAWDAKTQEEYDENIEKDKANRSMQPKFTNEKGESLLMQCRHCIRYSLGYCVKRGGKKPSWREPLFLQLGDGRRFRLEFACNECQMNLYSEK</sequence>
<dbReference type="PANTHER" id="PTHR30217:SF10">
    <property type="entry name" value="23S RRNA 5-HYDROXYCYTIDINE C2501 SYNTHASE"/>
    <property type="match status" value="1"/>
</dbReference>
<protein>
    <submittedName>
        <fullName evidence="2">U32 family peptidase</fullName>
    </submittedName>
</protein>
<organism evidence="2 3">
    <name type="scientific">Segatella copri</name>
    <dbReference type="NCBI Taxonomy" id="165179"/>
    <lineage>
        <taxon>Bacteria</taxon>
        <taxon>Pseudomonadati</taxon>
        <taxon>Bacteroidota</taxon>
        <taxon>Bacteroidia</taxon>
        <taxon>Bacteroidales</taxon>
        <taxon>Prevotellaceae</taxon>
        <taxon>Segatella</taxon>
    </lineage>
</organism>
<proteinExistence type="predicted"/>
<dbReference type="Pfam" id="PF01136">
    <property type="entry name" value="Peptidase_U32"/>
    <property type="match status" value="1"/>
</dbReference>
<dbReference type="InterPro" id="IPR020988">
    <property type="entry name" value="Pept_U32_collagenase"/>
</dbReference>